<protein>
    <submittedName>
        <fullName evidence="2">Uncharacterized protein</fullName>
    </submittedName>
</protein>
<keyword evidence="3" id="KW-1185">Reference proteome</keyword>
<evidence type="ECO:0000313" key="2">
    <source>
        <dbReference type="EMBL" id="MET3662445.1"/>
    </source>
</evidence>
<dbReference type="Proteomes" id="UP001549143">
    <property type="component" value="Unassembled WGS sequence"/>
</dbReference>
<reference evidence="2 3" key="1">
    <citation type="submission" date="2024-06" db="EMBL/GenBank/DDBJ databases">
        <title>Genomic Encyclopedia of Type Strains, Phase IV (KMG-IV): sequencing the most valuable type-strain genomes for metagenomic binning, comparative biology and taxonomic classification.</title>
        <authorList>
            <person name="Goeker M."/>
        </authorList>
    </citation>
    <scope>NUCLEOTIDE SEQUENCE [LARGE SCALE GENOMIC DNA]</scope>
    <source>
        <strain evidence="2 3">DSM 19730</strain>
    </source>
</reference>
<evidence type="ECO:0000256" key="1">
    <source>
        <dbReference type="SAM" id="SignalP"/>
    </source>
</evidence>
<evidence type="ECO:0000313" key="3">
    <source>
        <dbReference type="Proteomes" id="UP001549143"/>
    </source>
</evidence>
<gene>
    <name evidence="2" type="ORF">ABID44_002783</name>
</gene>
<sequence length="352" mass="38340">MRPRTLFCIMLAYILAGFTPALAQTVTVQSGDEFGHGFMVRQGGTCYVLLPKHVAAGQRRVTVFSAAPVVHSAALIETPFWDGMDLAIGVVRGAIEKRCTIELHNLDISAQPESGARTQLLRLRQSGEPERVEMLVTDSQYLTLEAEITDGKSELFKGVSGAFLFTGDKPLGMVIQALSTTKGRFIRIEEIYQNVARRISRRAGFSTIDDGAAVTMTGDDDDGLPFRLVSTTLPPIAPDLSESNLSGPGSYVFQLIRSNQMAFQTAEDGTISLSQVRLRADLESGYAVPRDIRIDVSSSPDGQRTRPFYSGEMPSDGVLVAKAQPTRARWVFVTISSGWDSSQIGLDSISFH</sequence>
<feature type="signal peptide" evidence="1">
    <location>
        <begin position="1"/>
        <end position="23"/>
    </location>
</feature>
<keyword evidence="1" id="KW-0732">Signal</keyword>
<dbReference type="RefSeq" id="WP_354152296.1">
    <property type="nucleotide sequence ID" value="NZ_JBEPMN010000011.1"/>
</dbReference>
<dbReference type="EMBL" id="JBEPMN010000011">
    <property type="protein sequence ID" value="MET3662445.1"/>
    <property type="molecule type" value="Genomic_DNA"/>
</dbReference>
<accession>A0ABV2KMZ2</accession>
<proteinExistence type="predicted"/>
<comment type="caution">
    <text evidence="2">The sequence shown here is derived from an EMBL/GenBank/DDBJ whole genome shotgun (WGS) entry which is preliminary data.</text>
</comment>
<organism evidence="2 3">
    <name type="scientific">Aquamicrobium ahrensii</name>
    <dbReference type="NCBI Taxonomy" id="469551"/>
    <lineage>
        <taxon>Bacteria</taxon>
        <taxon>Pseudomonadati</taxon>
        <taxon>Pseudomonadota</taxon>
        <taxon>Alphaproteobacteria</taxon>
        <taxon>Hyphomicrobiales</taxon>
        <taxon>Phyllobacteriaceae</taxon>
        <taxon>Aquamicrobium</taxon>
    </lineage>
</organism>
<name>A0ABV2KMZ2_9HYPH</name>
<feature type="chain" id="PRO_5047143701" evidence="1">
    <location>
        <begin position="24"/>
        <end position="352"/>
    </location>
</feature>